<evidence type="ECO:0000313" key="1">
    <source>
        <dbReference type="EMBL" id="TCD63364.1"/>
    </source>
</evidence>
<protein>
    <submittedName>
        <fullName evidence="1">Uncharacterized protein</fullName>
    </submittedName>
</protein>
<sequence>MELAYPSFDEPMDASSAERKAYMRSIVQAVALQNALTTATQRHASSQRLQEGKEFLAADPLSGARSKINALAESDASEIEDIQAKLDEALQNLADAKVPVPRLMSALTTEQEEELEDFRRYLHDLKEWRGEVQQRLKEAAAEELRTIEEAKCTAKLEALEEKVSELEVYVELLTDCGLAGLKKQVAVARVELDEKHDSLSTDMQATQDQSAIFRTVFQNTKDSDMFYAQLPAPVKENLSYKLQLQELQQNFADHQIALRANDAEIQRLRTILEDLQSSHPPPPTEPEPAPIPVLTEDALIDIILPLLRQAAREDMAEAMGALKTGVEQALEKYHNQLSGEVWGRLVPILKFVHGIKQRIAQGQALNAE</sequence>
<proteinExistence type="predicted"/>
<accession>A0A4R0RM30</accession>
<dbReference type="Proteomes" id="UP000292702">
    <property type="component" value="Unassembled WGS sequence"/>
</dbReference>
<comment type="caution">
    <text evidence="1">The sequence shown here is derived from an EMBL/GenBank/DDBJ whole genome shotgun (WGS) entry which is preliminary data.</text>
</comment>
<name>A0A4R0RM30_9APHY</name>
<evidence type="ECO:0000313" key="2">
    <source>
        <dbReference type="Proteomes" id="UP000292702"/>
    </source>
</evidence>
<organism evidence="1 2">
    <name type="scientific">Steccherinum ochraceum</name>
    <dbReference type="NCBI Taxonomy" id="92696"/>
    <lineage>
        <taxon>Eukaryota</taxon>
        <taxon>Fungi</taxon>
        <taxon>Dikarya</taxon>
        <taxon>Basidiomycota</taxon>
        <taxon>Agaricomycotina</taxon>
        <taxon>Agaricomycetes</taxon>
        <taxon>Polyporales</taxon>
        <taxon>Steccherinaceae</taxon>
        <taxon>Steccherinum</taxon>
    </lineage>
</organism>
<keyword evidence="2" id="KW-1185">Reference proteome</keyword>
<reference evidence="1 2" key="1">
    <citation type="submission" date="2018-11" db="EMBL/GenBank/DDBJ databases">
        <title>Genome assembly of Steccherinum ochraceum LE-BIN_3174, the white-rot fungus of the Steccherinaceae family (The Residual Polyporoid clade, Polyporales, Basidiomycota).</title>
        <authorList>
            <person name="Fedorova T.V."/>
            <person name="Glazunova O.A."/>
            <person name="Landesman E.O."/>
            <person name="Moiseenko K.V."/>
            <person name="Psurtseva N.V."/>
            <person name="Savinova O.S."/>
            <person name="Shakhova N.V."/>
            <person name="Tyazhelova T.V."/>
            <person name="Vasina D.V."/>
        </authorList>
    </citation>
    <scope>NUCLEOTIDE SEQUENCE [LARGE SCALE GENOMIC DNA]</scope>
    <source>
        <strain evidence="1 2">LE-BIN_3174</strain>
    </source>
</reference>
<dbReference type="EMBL" id="RWJN01000304">
    <property type="protein sequence ID" value="TCD63364.1"/>
    <property type="molecule type" value="Genomic_DNA"/>
</dbReference>
<gene>
    <name evidence="1" type="ORF">EIP91_005642</name>
</gene>
<dbReference type="AlphaFoldDB" id="A0A4R0RM30"/>